<dbReference type="GO" id="GO:0006396">
    <property type="term" value="P:RNA processing"/>
    <property type="evidence" value="ECO:0007669"/>
    <property type="project" value="InterPro"/>
</dbReference>
<keyword evidence="1 3" id="KW-0808">Transferase</keyword>
<protein>
    <submittedName>
        <fullName evidence="6">Poly(A) polymerase</fullName>
    </submittedName>
</protein>
<feature type="domain" description="Poly A polymerase head" evidence="4">
    <location>
        <begin position="41"/>
        <end position="167"/>
    </location>
</feature>
<dbReference type="Pfam" id="PF12627">
    <property type="entry name" value="PolyA_pol_RNAbd"/>
    <property type="match status" value="1"/>
</dbReference>
<dbReference type="GO" id="GO:0003723">
    <property type="term" value="F:RNA binding"/>
    <property type="evidence" value="ECO:0007669"/>
    <property type="project" value="UniProtKB-KW"/>
</dbReference>
<dbReference type="InterPro" id="IPR043519">
    <property type="entry name" value="NT_sf"/>
</dbReference>
<dbReference type="SUPFAM" id="SSF81301">
    <property type="entry name" value="Nucleotidyltransferase"/>
    <property type="match status" value="1"/>
</dbReference>
<dbReference type="AlphaFoldDB" id="A0A1Z3N4P5"/>
<organism evidence="6 7">
    <name type="scientific">Bdellovibrio bacteriovorus</name>
    <dbReference type="NCBI Taxonomy" id="959"/>
    <lineage>
        <taxon>Bacteria</taxon>
        <taxon>Pseudomonadati</taxon>
        <taxon>Bdellovibrionota</taxon>
        <taxon>Bdellovibrionia</taxon>
        <taxon>Bdellovibrionales</taxon>
        <taxon>Pseudobdellovibrionaceae</taxon>
        <taxon>Bdellovibrio</taxon>
    </lineage>
</organism>
<dbReference type="GO" id="GO:0000166">
    <property type="term" value="F:nucleotide binding"/>
    <property type="evidence" value="ECO:0007669"/>
    <property type="project" value="UniProtKB-KW"/>
</dbReference>
<dbReference type="CDD" id="cd05398">
    <property type="entry name" value="NT_ClassII-CCAase"/>
    <property type="match status" value="1"/>
</dbReference>
<evidence type="ECO:0000259" key="4">
    <source>
        <dbReference type="Pfam" id="PF01743"/>
    </source>
</evidence>
<gene>
    <name evidence="6" type="ORF">B9G79_02170</name>
</gene>
<dbReference type="InterPro" id="IPR002646">
    <property type="entry name" value="PolA_pol_head_dom"/>
</dbReference>
<dbReference type="InterPro" id="IPR052191">
    <property type="entry name" value="tRNA_ntf/polyA_polymerase_I"/>
</dbReference>
<proteinExistence type="inferred from homology"/>
<dbReference type="SUPFAM" id="SSF81891">
    <property type="entry name" value="Poly A polymerase C-terminal region-like"/>
    <property type="match status" value="1"/>
</dbReference>
<dbReference type="Gene3D" id="3.30.460.10">
    <property type="entry name" value="Beta Polymerase, domain 2"/>
    <property type="match status" value="1"/>
</dbReference>
<evidence type="ECO:0000256" key="1">
    <source>
        <dbReference type="ARBA" id="ARBA00022679"/>
    </source>
</evidence>
<evidence type="ECO:0000313" key="6">
    <source>
        <dbReference type="EMBL" id="ASD62453.1"/>
    </source>
</evidence>
<dbReference type="InterPro" id="IPR032828">
    <property type="entry name" value="PolyA_RNA-bd"/>
</dbReference>
<evidence type="ECO:0000313" key="7">
    <source>
        <dbReference type="Proteomes" id="UP000197003"/>
    </source>
</evidence>
<keyword evidence="3" id="KW-0694">RNA-binding</keyword>
<dbReference type="Pfam" id="PF01743">
    <property type="entry name" value="PolyA_pol"/>
    <property type="match status" value="1"/>
</dbReference>
<evidence type="ECO:0000256" key="2">
    <source>
        <dbReference type="ARBA" id="ARBA00022741"/>
    </source>
</evidence>
<accession>A0A1Z3N4P5</accession>
<dbReference type="EMBL" id="CP020946">
    <property type="protein sequence ID" value="ASD62453.1"/>
    <property type="molecule type" value="Genomic_DNA"/>
</dbReference>
<dbReference type="OrthoDB" id="5288233at2"/>
<dbReference type="Gene3D" id="1.10.3090.10">
    <property type="entry name" value="cca-adding enzyme, domain 2"/>
    <property type="match status" value="1"/>
</dbReference>
<dbReference type="PANTHER" id="PTHR43051">
    <property type="entry name" value="POLYNUCLEOTIDE ADENYLYLTRANSFERASE FAMILY PROTEIN"/>
    <property type="match status" value="1"/>
</dbReference>
<sequence length="409" mass="47626">MRRDVDSASMTAQQKPQLHEDWIDSYALRIVRNLQDAGFETYLVGGCVRDLLVGIHPKDFDIATSAHPNQVRKKVPNAYVIGRRFKLVLVKRGDQQFEVATFRRNVTQEELADQGDDSVEGDNYFGTVEEDAVRRDFTCNAVFYDPGQHKLIDYCGGIQDIENRVLRMIGDPKARFIEDPIRILRAIRLSHKLHFSIEATMRAAIAECSGELKKSVLPRRREEWLKFLRLKEPHLAFMELFDLHILEQILPGLHSVFVDAHKMEIFEIHLARINLSGIDKNDPIELFAGFMMAFMKAQYGEEPWNHDELSNDPKLAYFMREEMGIFKQEIAIFFKALYLMQGLHKIENYSRKGERRQAAFVMNESFLLAMKLAKMDYSLSPSQMHYWEQQYEKFSRGPAPRPKPEETHH</sequence>
<comment type="similarity">
    <text evidence="3">Belongs to the tRNA nucleotidyltransferase/poly(A) polymerase family.</text>
</comment>
<dbReference type="GO" id="GO:0016779">
    <property type="term" value="F:nucleotidyltransferase activity"/>
    <property type="evidence" value="ECO:0007669"/>
    <property type="project" value="InterPro"/>
</dbReference>
<name>A0A1Z3N4P5_BDEBC</name>
<dbReference type="Proteomes" id="UP000197003">
    <property type="component" value="Chromosome"/>
</dbReference>
<evidence type="ECO:0000259" key="5">
    <source>
        <dbReference type="Pfam" id="PF12627"/>
    </source>
</evidence>
<dbReference type="PANTHER" id="PTHR43051:SF1">
    <property type="entry name" value="POLYNUCLEOTIDE ADENYLYLTRANSFERASE FAMILY PROTEIN"/>
    <property type="match status" value="1"/>
</dbReference>
<feature type="domain" description="tRNA nucleotidyltransferase/poly(A) polymerase RNA and SrmB- binding" evidence="5">
    <location>
        <begin position="195"/>
        <end position="255"/>
    </location>
</feature>
<keyword evidence="2" id="KW-0547">Nucleotide-binding</keyword>
<evidence type="ECO:0000256" key="3">
    <source>
        <dbReference type="RuleBase" id="RU003953"/>
    </source>
</evidence>
<reference evidence="6 7" key="1">
    <citation type="submission" date="2017-04" db="EMBL/GenBank/DDBJ databases">
        <title>Whole genome sequence of Bdellovibrio bacteriovorus strain SSB218315.</title>
        <authorList>
            <person name="Oyedara O."/>
            <person name="Rodriguez-Perez M.A."/>
        </authorList>
    </citation>
    <scope>NUCLEOTIDE SEQUENCE [LARGE SCALE GENOMIC DNA]</scope>
    <source>
        <strain evidence="6 7">SSB218315</strain>
    </source>
</reference>